<dbReference type="PANTHER" id="PTHR47618:SF2">
    <property type="entry name" value="CYCLIC-DI-AMP PHOSPHODIESTERASE GDPP"/>
    <property type="match status" value="1"/>
</dbReference>
<dbReference type="RefSeq" id="WP_205492311.1">
    <property type="nucleotide sequence ID" value="NZ_JAFHAP010000002.1"/>
</dbReference>
<dbReference type="InterPro" id="IPR001667">
    <property type="entry name" value="DDH_dom"/>
</dbReference>
<dbReference type="SUPFAM" id="SSF55073">
    <property type="entry name" value="Nucleotide cyclase"/>
    <property type="match status" value="1"/>
</dbReference>
<dbReference type="Proteomes" id="UP001177120">
    <property type="component" value="Unassembled WGS sequence"/>
</dbReference>
<organism evidence="9 10">
    <name type="scientific">Polycladomyces zharkentensis</name>
    <dbReference type="NCBI Taxonomy" id="2807616"/>
    <lineage>
        <taxon>Bacteria</taxon>
        <taxon>Bacillati</taxon>
        <taxon>Bacillota</taxon>
        <taxon>Bacilli</taxon>
        <taxon>Bacillales</taxon>
        <taxon>Thermoactinomycetaceae</taxon>
        <taxon>Polycladomyces</taxon>
    </lineage>
</organism>
<evidence type="ECO:0000259" key="8">
    <source>
        <dbReference type="PROSITE" id="PS50887"/>
    </source>
</evidence>
<feature type="transmembrane region" description="Helical" evidence="7">
    <location>
        <begin position="37"/>
        <end position="53"/>
    </location>
</feature>
<dbReference type="InterPro" id="IPR035965">
    <property type="entry name" value="PAS-like_dom_sf"/>
</dbReference>
<feature type="transmembrane region" description="Helical" evidence="7">
    <location>
        <begin position="12"/>
        <end position="31"/>
    </location>
</feature>
<comment type="caution">
    <text evidence="9">The sequence shown here is derived from an EMBL/GenBank/DDBJ whole genome shotgun (WGS) entry which is preliminary data.</text>
</comment>
<dbReference type="PANTHER" id="PTHR47618">
    <property type="entry name" value="BIFUNCTIONAL OLIGORIBONUCLEASE AND PAP PHOSPHATASE NRNA"/>
    <property type="match status" value="1"/>
</dbReference>
<gene>
    <name evidence="9" type="ORF">JQC72_01250</name>
</gene>
<dbReference type="Pfam" id="PF21370">
    <property type="entry name" value="PAS_GdpP"/>
    <property type="match status" value="1"/>
</dbReference>
<proteinExistence type="inferred from homology"/>
<dbReference type="InterPro" id="IPR038763">
    <property type="entry name" value="DHH_sf"/>
</dbReference>
<reference evidence="9" key="1">
    <citation type="journal article" date="2024" name="Int. J. Syst. Evol. Microbiol.">
        <title>Polycladomyces zharkentensis sp. nov., a novel thermophilic cellulose- and starch-degrading member of the Bacillota from a geothermal aquifer in Kazakhstan.</title>
        <authorList>
            <person name="Mashzhan A."/>
            <person name="Kistaubayeva A."/>
            <person name="Javier-Lopez R."/>
            <person name="Bissenova U."/>
            <person name="Bissenbay A."/>
            <person name="Birkeland N.K."/>
        </authorList>
    </citation>
    <scope>NUCLEOTIDE SEQUENCE</scope>
    <source>
        <strain evidence="9">ZKZ2T</strain>
    </source>
</reference>
<evidence type="ECO:0000313" key="10">
    <source>
        <dbReference type="Proteomes" id="UP001177120"/>
    </source>
</evidence>
<evidence type="ECO:0000256" key="4">
    <source>
        <dbReference type="ARBA" id="ARBA00022989"/>
    </source>
</evidence>
<accession>A0ABS2WFG5</accession>
<dbReference type="InterPro" id="IPR014528">
    <property type="entry name" value="GdpP/PdeA"/>
</dbReference>
<dbReference type="SMART" id="SM00267">
    <property type="entry name" value="GGDEF"/>
    <property type="match status" value="1"/>
</dbReference>
<dbReference type="Pfam" id="PF24898">
    <property type="entry name" value="GGDEF_GdpP"/>
    <property type="match status" value="1"/>
</dbReference>
<feature type="domain" description="GGDEF" evidence="8">
    <location>
        <begin position="173"/>
        <end position="301"/>
    </location>
</feature>
<dbReference type="InterPro" id="IPR051319">
    <property type="entry name" value="Oligoribo/pAp-PDE_c-di-AMP_PDE"/>
</dbReference>
<dbReference type="Pfam" id="PF01368">
    <property type="entry name" value="DHH"/>
    <property type="match status" value="1"/>
</dbReference>
<dbReference type="Gene3D" id="3.10.310.30">
    <property type="match status" value="1"/>
</dbReference>
<keyword evidence="5 6" id="KW-0472">Membrane</keyword>
<dbReference type="Gene3D" id="3.30.450.20">
    <property type="entry name" value="PAS domain"/>
    <property type="match status" value="1"/>
</dbReference>
<keyword evidence="4 7" id="KW-1133">Transmembrane helix</keyword>
<dbReference type="EC" id="3.1.4.-" evidence="6"/>
<dbReference type="InterPro" id="IPR043128">
    <property type="entry name" value="Rev_trsase/Diguanyl_cyclase"/>
</dbReference>
<dbReference type="SUPFAM" id="SSF64182">
    <property type="entry name" value="DHH phosphoesterases"/>
    <property type="match status" value="1"/>
</dbReference>
<dbReference type="InterPro" id="IPR003156">
    <property type="entry name" value="DHHA1_dom"/>
</dbReference>
<keyword evidence="10" id="KW-1185">Reference proteome</keyword>
<dbReference type="InterPro" id="IPR029787">
    <property type="entry name" value="Nucleotide_cyclase"/>
</dbReference>
<name>A0ABS2WFG5_9BACL</name>
<dbReference type="PROSITE" id="PS50887">
    <property type="entry name" value="GGDEF"/>
    <property type="match status" value="1"/>
</dbReference>
<comment type="similarity">
    <text evidence="6">Belongs to the GdpP/PdeA phosphodiesterase family.</text>
</comment>
<sequence>MPKFITQRWHGLHMVLSMCFSLMLIALLSIYRWEYGIMGLTLFFFIALMLVRAERAFRQEFSQYVLTLSKRVKGATQEAIDHLPVGILLYDRERRIEWHNPFVRHMIQKEELIGTSLDELLPVLKSAEKKEGESFNVGIGDRTYEVIHHRKERLYYFRDVTRLVRLQEQYEQERVVIGLMHLDNFDEAGQGMNDQERNLMLTEVTGAISQWAIKHDISLRRYDTDRFLLILEQRELNRLMKSRFDILDVVREKTRKNKIPITLSIGLAATGDTMIERTQNAQAALDIALARGGDQAAVHNGERIVFFGGKTNAVEKRTRVRARVIAHALGNLIRDSEQVLIMGHMEPDMDALGAAIGVLRAVRKNDRPGYIVLDEDDHNLGIERLLEAIEKHDYLRERIVTPERALQMVDDTTLVILVDTHKPSLAIEPRLLDKAERVVVIDHHRRGEEFVRDPVLVYLEPYASSTCELVTELLQYQKDRIVMDTLEATALFAGIVVDTKSFAFRSGSRTFEAASFLRQHGADLAMVQTLLKEDLDRFVKRAEIVKNTEVVYDKIAIATGEEGERYDQILIAQSADTLLNMHGIRAAFVVCERDDGKVSISARSQGDINVQVVMEEMGGGGHLTNAAVQLDNLTVSEARERLLKILEKVHEEGSDAE</sequence>
<dbReference type="EMBL" id="JAFHAP010000002">
    <property type="protein sequence ID" value="MBN2908150.1"/>
    <property type="molecule type" value="Genomic_DNA"/>
</dbReference>
<keyword evidence="3 7" id="KW-0812">Transmembrane</keyword>
<evidence type="ECO:0000313" key="9">
    <source>
        <dbReference type="EMBL" id="MBN2908150.1"/>
    </source>
</evidence>
<evidence type="ECO:0000256" key="1">
    <source>
        <dbReference type="ARBA" id="ARBA00004651"/>
    </source>
</evidence>
<dbReference type="Gene3D" id="3.30.70.270">
    <property type="match status" value="1"/>
</dbReference>
<keyword evidence="2 6" id="KW-1003">Cell membrane</keyword>
<evidence type="ECO:0000256" key="7">
    <source>
        <dbReference type="SAM" id="Phobius"/>
    </source>
</evidence>
<dbReference type="Gene3D" id="3.90.1640.10">
    <property type="entry name" value="inorganic pyrophosphatase (n-terminal core)"/>
    <property type="match status" value="1"/>
</dbReference>
<evidence type="ECO:0000256" key="6">
    <source>
        <dbReference type="PIRNR" id="PIRNR026583"/>
    </source>
</evidence>
<keyword evidence="6" id="KW-0378">Hydrolase</keyword>
<dbReference type="PIRSF" id="PIRSF026583">
    <property type="entry name" value="YybT"/>
    <property type="match status" value="1"/>
</dbReference>
<dbReference type="SUPFAM" id="SSF55785">
    <property type="entry name" value="PYP-like sensor domain (PAS domain)"/>
    <property type="match status" value="1"/>
</dbReference>
<comment type="function">
    <text evidence="6">Has phosphodiesterase (PDE) activity against cyclic-di-AMP (c-di-AMP).</text>
</comment>
<dbReference type="Pfam" id="PF02272">
    <property type="entry name" value="DHHA1"/>
    <property type="match status" value="1"/>
</dbReference>
<comment type="subcellular location">
    <subcellularLocation>
        <location evidence="1">Cell membrane</location>
        <topology evidence="1">Multi-pass membrane protein</topology>
    </subcellularLocation>
</comment>
<comment type="catalytic activity">
    <reaction evidence="6">
        <text>3',3'-c-di-AMP + H2O = 5'-O-phosphonoadenylyl-(3'-&gt;5')-adenosine + H(+)</text>
        <dbReference type="Rhea" id="RHEA:54420"/>
        <dbReference type="ChEBI" id="CHEBI:15377"/>
        <dbReference type="ChEBI" id="CHEBI:15378"/>
        <dbReference type="ChEBI" id="CHEBI:71500"/>
        <dbReference type="ChEBI" id="CHEBI:138171"/>
    </reaction>
</comment>
<protein>
    <recommendedName>
        <fullName evidence="6">Cyclic-di-AMP phosphodiesterase</fullName>
        <ecNumber evidence="6">3.1.4.-</ecNumber>
    </recommendedName>
</protein>
<evidence type="ECO:0000256" key="2">
    <source>
        <dbReference type="ARBA" id="ARBA00022475"/>
    </source>
</evidence>
<evidence type="ECO:0000256" key="3">
    <source>
        <dbReference type="ARBA" id="ARBA00022692"/>
    </source>
</evidence>
<evidence type="ECO:0000256" key="5">
    <source>
        <dbReference type="ARBA" id="ARBA00023136"/>
    </source>
</evidence>
<dbReference type="InterPro" id="IPR000160">
    <property type="entry name" value="GGDEF_dom"/>
</dbReference>
<dbReference type="InterPro" id="IPR049553">
    <property type="entry name" value="GdpP-like_PAS"/>
</dbReference>